<feature type="compositionally biased region" description="Polar residues" evidence="1">
    <location>
        <begin position="118"/>
        <end position="131"/>
    </location>
</feature>
<sequence>MTLPNETYLEIIRYLNVYDSKNLLMLSSKMCNIVISHISRQLELFSLKSMTLYSLIDRAIKDLEDAGRGRLASELLRRLGNLDPILEIADDALGLLECRALSDEIAATASSSSTCVQLPECSTGSRTSNSAMKRAASGTEQDDLKFANKIAKLAQSDAGDSTRAQVSEFSNLEYRQDAIEGFASSNASTEPYIDVEALNPANNEDAEHQEDREEDRPANDSSDDANERADDNQSNESEGTSGPAIDKANNKRSEKH</sequence>
<dbReference type="AlphaFoldDB" id="A0A915DQ48"/>
<proteinExistence type="predicted"/>
<keyword evidence="2" id="KW-1185">Reference proteome</keyword>
<evidence type="ECO:0000313" key="2">
    <source>
        <dbReference type="Proteomes" id="UP000887574"/>
    </source>
</evidence>
<dbReference type="Proteomes" id="UP000887574">
    <property type="component" value="Unplaced"/>
</dbReference>
<name>A0A915DQ48_9BILA</name>
<feature type="region of interest" description="Disordered" evidence="1">
    <location>
        <begin position="197"/>
        <end position="256"/>
    </location>
</feature>
<feature type="region of interest" description="Disordered" evidence="1">
    <location>
        <begin position="118"/>
        <end position="140"/>
    </location>
</feature>
<protein>
    <submittedName>
        <fullName evidence="3">F-box domain-containing protein</fullName>
    </submittedName>
</protein>
<organism evidence="2 3">
    <name type="scientific">Ditylenchus dipsaci</name>
    <dbReference type="NCBI Taxonomy" id="166011"/>
    <lineage>
        <taxon>Eukaryota</taxon>
        <taxon>Metazoa</taxon>
        <taxon>Ecdysozoa</taxon>
        <taxon>Nematoda</taxon>
        <taxon>Chromadorea</taxon>
        <taxon>Rhabditida</taxon>
        <taxon>Tylenchina</taxon>
        <taxon>Tylenchomorpha</taxon>
        <taxon>Sphaerularioidea</taxon>
        <taxon>Anguinidae</taxon>
        <taxon>Anguininae</taxon>
        <taxon>Ditylenchus</taxon>
    </lineage>
</organism>
<accession>A0A915DQ48</accession>
<evidence type="ECO:0000256" key="1">
    <source>
        <dbReference type="SAM" id="MobiDB-lite"/>
    </source>
</evidence>
<feature type="compositionally biased region" description="Basic and acidic residues" evidence="1">
    <location>
        <begin position="205"/>
        <end position="218"/>
    </location>
</feature>
<reference evidence="3" key="1">
    <citation type="submission" date="2022-11" db="UniProtKB">
        <authorList>
            <consortium name="WormBaseParasite"/>
        </authorList>
    </citation>
    <scope>IDENTIFICATION</scope>
</reference>
<dbReference type="WBParaSite" id="jg21732">
    <property type="protein sequence ID" value="jg21732"/>
    <property type="gene ID" value="jg21732"/>
</dbReference>
<evidence type="ECO:0000313" key="3">
    <source>
        <dbReference type="WBParaSite" id="jg21732"/>
    </source>
</evidence>